<feature type="region of interest" description="Disordered" evidence="1">
    <location>
        <begin position="742"/>
        <end position="800"/>
    </location>
</feature>
<reference evidence="3" key="1">
    <citation type="submission" date="2021-09" db="EMBL/GenBank/DDBJ databases">
        <authorList>
            <person name="Martin H S."/>
        </authorList>
    </citation>
    <scope>NUCLEOTIDE SEQUENCE</scope>
</reference>
<evidence type="ECO:0000256" key="1">
    <source>
        <dbReference type="SAM" id="MobiDB-lite"/>
    </source>
</evidence>
<gene>
    <name evidence="3" type="ORF">DCHRY22_LOCUS10458</name>
</gene>
<keyword evidence="4" id="KW-1185">Reference proteome</keyword>
<evidence type="ECO:0000259" key="2">
    <source>
        <dbReference type="PROSITE" id="PS50174"/>
    </source>
</evidence>
<name>A0A8J2QV41_9NEOP</name>
<dbReference type="Pfam" id="PF01585">
    <property type="entry name" value="G-patch"/>
    <property type="match status" value="1"/>
</dbReference>
<protein>
    <submittedName>
        <fullName evidence="3">(African queen) hypothetical protein</fullName>
    </submittedName>
</protein>
<organism evidence="3 4">
    <name type="scientific">Danaus chrysippus</name>
    <name type="common">African queen</name>
    <dbReference type="NCBI Taxonomy" id="151541"/>
    <lineage>
        <taxon>Eukaryota</taxon>
        <taxon>Metazoa</taxon>
        <taxon>Ecdysozoa</taxon>
        <taxon>Arthropoda</taxon>
        <taxon>Hexapoda</taxon>
        <taxon>Insecta</taxon>
        <taxon>Pterygota</taxon>
        <taxon>Neoptera</taxon>
        <taxon>Endopterygota</taxon>
        <taxon>Lepidoptera</taxon>
        <taxon>Glossata</taxon>
        <taxon>Ditrysia</taxon>
        <taxon>Papilionoidea</taxon>
        <taxon>Nymphalidae</taxon>
        <taxon>Danainae</taxon>
        <taxon>Danaini</taxon>
        <taxon>Danaina</taxon>
        <taxon>Danaus</taxon>
        <taxon>Anosia</taxon>
    </lineage>
</organism>
<comment type="caution">
    <text evidence="3">The sequence shown here is derived from an EMBL/GenBank/DDBJ whole genome shotgun (WGS) entry which is preliminary data.</text>
</comment>
<accession>A0A8J2QV41</accession>
<evidence type="ECO:0000313" key="4">
    <source>
        <dbReference type="Proteomes" id="UP000789524"/>
    </source>
</evidence>
<dbReference type="SMART" id="SM00443">
    <property type="entry name" value="G_patch"/>
    <property type="match status" value="1"/>
</dbReference>
<feature type="domain" description="G-patch" evidence="2">
    <location>
        <begin position="399"/>
        <end position="444"/>
    </location>
</feature>
<dbReference type="OrthoDB" id="6911085at2759"/>
<dbReference type="InterPro" id="IPR000467">
    <property type="entry name" value="G_patch_dom"/>
</dbReference>
<dbReference type="AlphaFoldDB" id="A0A8J2QV41"/>
<dbReference type="PROSITE" id="PS50174">
    <property type="entry name" value="G_PATCH"/>
    <property type="match status" value="1"/>
</dbReference>
<feature type="compositionally biased region" description="Polar residues" evidence="1">
    <location>
        <begin position="742"/>
        <end position="759"/>
    </location>
</feature>
<proteinExistence type="predicted"/>
<dbReference type="GO" id="GO:0003676">
    <property type="term" value="F:nucleic acid binding"/>
    <property type="evidence" value="ECO:0007669"/>
    <property type="project" value="InterPro"/>
</dbReference>
<evidence type="ECO:0000313" key="3">
    <source>
        <dbReference type="EMBL" id="CAG9573457.1"/>
    </source>
</evidence>
<dbReference type="Proteomes" id="UP000789524">
    <property type="component" value="Unassembled WGS sequence"/>
</dbReference>
<sequence length="800" mass="92103">MDNLNIPQTFKVQWLNSTLKFIKDDTQLLKQYPKMPSTHVEYFHNLIWQRENNVGLGFKSLYSPVWEAMSIYSVKYQFKIIIEKSLDGKDGLLVMEKIPKSLNNNNKEENGEQKDIEIKVQCPEKEIKKSKKNTKTEETKKKIPSKSKAFKKFLDNQLILDGISPLFVKEKLKRILLFVLDDYSSSIIFTDLAGIESRFIENISSLCKRSKEFEEQLSPLSFEMLSDIADCINGNNNYQLEITNKINEKTSKRTDKVSKETTIIQNNKNVSQNVFKAEKTLTVENVKEHNQMMESERKIFLDPKKVDMKVTINNTKSVIPKEKSVAFIKSETKVTNVDEKCHNNNIKDGMSNTLSKIVPKNAISFTKGDNVKDNSTEVQKVSNNMLKSKIISAMNVPIKSEKATRMMRLMGWEGGALGLHGTGITEPIIPTANYNCSGLGHVPPKNEKTYQGSRKSIKQEFSVGIMDLINNRLQTVTLYPENKFIDKEINFWRDTVDNLNKRLKLDRTVRNSSVLRQKMKENPDIEFSLVFSDDYMMMTIIKRMTNTLLPVRSQQKVLPEQTKKKTFLKFIITTLTELLSGNTTEINLTYEKELQDRFIDGLFELITVINERKIVTKNENLMNLVTCLVKELDAKNLYVSAEISGDSKSVTLYIKSYKINQENSTPRKHEDSPYDNIKNNIKLKKKKRIINALYEKKFSDENVSQVKKWYKSKFFKNPSTKDQVVKNILDLIGNEDFSFPSCSNSKRPKTTNQVKENFGSSASLSEKSVSLKETMKMMMDSSESEEELENEIPNPVEVFN</sequence>
<dbReference type="EMBL" id="CAKASE010000070">
    <property type="protein sequence ID" value="CAG9573457.1"/>
    <property type="molecule type" value="Genomic_DNA"/>
</dbReference>